<feature type="transmembrane region" description="Helical" evidence="7">
    <location>
        <begin position="152"/>
        <end position="174"/>
    </location>
</feature>
<dbReference type="GO" id="GO:0055085">
    <property type="term" value="P:transmembrane transport"/>
    <property type="evidence" value="ECO:0007669"/>
    <property type="project" value="InterPro"/>
</dbReference>
<evidence type="ECO:0000313" key="9">
    <source>
        <dbReference type="EMBL" id="EEB35174.1"/>
    </source>
</evidence>
<dbReference type="SUPFAM" id="SSF161098">
    <property type="entry name" value="MetI-like"/>
    <property type="match status" value="1"/>
</dbReference>
<feature type="domain" description="ABC transmembrane type-1" evidence="8">
    <location>
        <begin position="113"/>
        <end position="317"/>
    </location>
</feature>
<feature type="transmembrane region" description="Helical" evidence="7">
    <location>
        <begin position="21"/>
        <end position="39"/>
    </location>
</feature>
<dbReference type="eggNOG" id="COG0601">
    <property type="taxonomic scope" value="Bacteria"/>
</dbReference>
<dbReference type="Pfam" id="PF19300">
    <property type="entry name" value="BPD_transp_1_N"/>
    <property type="match status" value="1"/>
</dbReference>
<accession>B6WBG2</accession>
<keyword evidence="3" id="KW-1003">Cell membrane</keyword>
<reference evidence="9 10" key="1">
    <citation type="submission" date="2008-09" db="EMBL/GenBank/DDBJ databases">
        <authorList>
            <person name="Fulton L."/>
            <person name="Clifton S."/>
            <person name="Fulton B."/>
            <person name="Xu J."/>
            <person name="Minx P."/>
            <person name="Pepin K.H."/>
            <person name="Johnson M."/>
            <person name="Thiruvilangam P."/>
            <person name="Bhonagiri V."/>
            <person name="Nash W.E."/>
            <person name="Mardis E.R."/>
            <person name="Wilson R.K."/>
        </authorList>
    </citation>
    <scope>NUCLEOTIDE SEQUENCE [LARGE SCALE GENOMIC DNA]</scope>
    <source>
        <strain evidence="9 10">DSM 7454</strain>
    </source>
</reference>
<proteinExistence type="inferred from homology"/>
<evidence type="ECO:0000256" key="5">
    <source>
        <dbReference type="ARBA" id="ARBA00022989"/>
    </source>
</evidence>
<dbReference type="InterPro" id="IPR000515">
    <property type="entry name" value="MetI-like"/>
</dbReference>
<feature type="transmembrane region" description="Helical" evidence="7">
    <location>
        <begin position="117"/>
        <end position="140"/>
    </location>
</feature>
<dbReference type="PANTHER" id="PTHR43163">
    <property type="entry name" value="DIPEPTIDE TRANSPORT SYSTEM PERMEASE PROTEIN DPPB-RELATED"/>
    <property type="match status" value="1"/>
</dbReference>
<evidence type="ECO:0000256" key="7">
    <source>
        <dbReference type="RuleBase" id="RU363032"/>
    </source>
</evidence>
<evidence type="ECO:0000313" key="10">
    <source>
        <dbReference type="Proteomes" id="UP000005451"/>
    </source>
</evidence>
<keyword evidence="5 7" id="KW-1133">Transmembrane helix</keyword>
<comment type="caution">
    <text evidence="9">The sequence shown here is derived from an EMBL/GenBank/DDBJ whole genome shotgun (WGS) entry which is preliminary data.</text>
</comment>
<feature type="transmembrane region" description="Helical" evidence="7">
    <location>
        <begin position="298"/>
        <end position="324"/>
    </location>
</feature>
<feature type="transmembrane region" description="Helical" evidence="7">
    <location>
        <begin position="252"/>
        <end position="278"/>
    </location>
</feature>
<dbReference type="GO" id="GO:0005886">
    <property type="term" value="C:plasma membrane"/>
    <property type="evidence" value="ECO:0007669"/>
    <property type="project" value="UniProtKB-SubCell"/>
</dbReference>
<feature type="transmembrane region" description="Helical" evidence="7">
    <location>
        <begin position="194"/>
        <end position="213"/>
    </location>
</feature>
<evidence type="ECO:0000256" key="4">
    <source>
        <dbReference type="ARBA" id="ARBA00022692"/>
    </source>
</evidence>
<dbReference type="PROSITE" id="PS50928">
    <property type="entry name" value="ABC_TM1"/>
    <property type="match status" value="1"/>
</dbReference>
<reference evidence="9 10" key="2">
    <citation type="submission" date="2008-10" db="EMBL/GenBank/DDBJ databases">
        <title>Draft genome sequence of Anaerococcus hydrogenalis (DSM 7454).</title>
        <authorList>
            <person name="Sudarsanam P."/>
            <person name="Ley R."/>
            <person name="Guruge J."/>
            <person name="Turnbaugh P.J."/>
            <person name="Mahowald M."/>
            <person name="Liep D."/>
            <person name="Gordon J."/>
        </authorList>
    </citation>
    <scope>NUCLEOTIDE SEQUENCE [LARGE SCALE GENOMIC DNA]</scope>
    <source>
        <strain evidence="9 10">DSM 7454</strain>
    </source>
</reference>
<evidence type="ECO:0000259" key="8">
    <source>
        <dbReference type="PROSITE" id="PS50928"/>
    </source>
</evidence>
<dbReference type="CDD" id="cd06261">
    <property type="entry name" value="TM_PBP2"/>
    <property type="match status" value="1"/>
</dbReference>
<dbReference type="AlphaFoldDB" id="B6WBG2"/>
<evidence type="ECO:0000256" key="1">
    <source>
        <dbReference type="ARBA" id="ARBA00004651"/>
    </source>
</evidence>
<dbReference type="InterPro" id="IPR045621">
    <property type="entry name" value="BPD_transp_1_N"/>
</dbReference>
<keyword evidence="6 7" id="KW-0472">Membrane</keyword>
<evidence type="ECO:0000256" key="2">
    <source>
        <dbReference type="ARBA" id="ARBA00022448"/>
    </source>
</evidence>
<keyword evidence="2 7" id="KW-0813">Transport</keyword>
<comment type="subcellular location">
    <subcellularLocation>
        <location evidence="1 7">Cell membrane</location>
        <topology evidence="1 7">Multi-pass membrane protein</topology>
    </subcellularLocation>
</comment>
<dbReference type="Proteomes" id="UP000005451">
    <property type="component" value="Unassembled WGS sequence"/>
</dbReference>
<dbReference type="STRING" id="561177.ANHYDRO_01945"/>
<evidence type="ECO:0000256" key="6">
    <source>
        <dbReference type="ARBA" id="ARBA00023136"/>
    </source>
</evidence>
<protein>
    <submittedName>
        <fullName evidence="9">Oligopeptide ABC transporter, permease protein AppB</fullName>
    </submittedName>
</protein>
<name>B6WBG2_9FIRM</name>
<dbReference type="Pfam" id="PF00528">
    <property type="entry name" value="BPD_transp_1"/>
    <property type="match status" value="1"/>
</dbReference>
<gene>
    <name evidence="9" type="primary">appB</name>
    <name evidence="9" type="ORF">ANHYDRO_01945</name>
</gene>
<keyword evidence="4 7" id="KW-0812">Transmembrane</keyword>
<sequence>MGKFKNIKEGMKMLKYIIKRIINLIPVAIIISILVFVLSKSMPGDPILAMMPKDGRMTKAQQEQMYKNLEKRYGYDKSLPEQYFMWMGRSLKGDYGESTQVKRPVKEYLSEPLKNTILLNIGSTLVSFVLSVLIGIRSAVHKGGVFDKFFQVFTLVGISLPTFFIGLFLIFLFAFRLGWLPANGMPRNNTFGEWIRYLILPTLTLTFGSMASISRYVRNSMLDSLNEDYIRTARAKGLKEKTVIYSHAFRNALIPVVTAMTWAILSMFSGSAITETIFAYRGIGNILIKSVLAQDYNVILALTMFYAILTLLGNLIMDIAYALVDPRVKLEA</sequence>
<dbReference type="InterPro" id="IPR035906">
    <property type="entry name" value="MetI-like_sf"/>
</dbReference>
<dbReference type="Gene3D" id="1.10.3720.10">
    <property type="entry name" value="MetI-like"/>
    <property type="match status" value="1"/>
</dbReference>
<comment type="similarity">
    <text evidence="7">Belongs to the binding-protein-dependent transport system permease family.</text>
</comment>
<dbReference type="PANTHER" id="PTHR43163:SF6">
    <property type="entry name" value="DIPEPTIDE TRANSPORT SYSTEM PERMEASE PROTEIN DPPB-RELATED"/>
    <property type="match status" value="1"/>
</dbReference>
<organism evidence="9 10">
    <name type="scientific">Anaerococcus hydrogenalis DSM 7454</name>
    <dbReference type="NCBI Taxonomy" id="561177"/>
    <lineage>
        <taxon>Bacteria</taxon>
        <taxon>Bacillati</taxon>
        <taxon>Bacillota</taxon>
        <taxon>Tissierellia</taxon>
        <taxon>Tissierellales</taxon>
        <taxon>Peptoniphilaceae</taxon>
        <taxon>Anaerococcus</taxon>
    </lineage>
</organism>
<dbReference type="EMBL" id="ABXA01000047">
    <property type="protein sequence ID" value="EEB35174.1"/>
    <property type="molecule type" value="Genomic_DNA"/>
</dbReference>
<evidence type="ECO:0000256" key="3">
    <source>
        <dbReference type="ARBA" id="ARBA00022475"/>
    </source>
</evidence>